<dbReference type="AlphaFoldDB" id="A0A518DYE3"/>
<reference evidence="1 2" key="1">
    <citation type="submission" date="2019-02" db="EMBL/GenBank/DDBJ databases">
        <title>Deep-cultivation of Planctomycetes and their phenomic and genomic characterization uncovers novel biology.</title>
        <authorList>
            <person name="Wiegand S."/>
            <person name="Jogler M."/>
            <person name="Boedeker C."/>
            <person name="Pinto D."/>
            <person name="Vollmers J."/>
            <person name="Rivas-Marin E."/>
            <person name="Kohn T."/>
            <person name="Peeters S.H."/>
            <person name="Heuer A."/>
            <person name="Rast P."/>
            <person name="Oberbeckmann S."/>
            <person name="Bunk B."/>
            <person name="Jeske O."/>
            <person name="Meyerdierks A."/>
            <person name="Storesund J.E."/>
            <person name="Kallscheuer N."/>
            <person name="Luecker S."/>
            <person name="Lage O.M."/>
            <person name="Pohl T."/>
            <person name="Merkel B.J."/>
            <person name="Hornburger P."/>
            <person name="Mueller R.-W."/>
            <person name="Bruemmer F."/>
            <person name="Labrenz M."/>
            <person name="Spormann A.M."/>
            <person name="Op den Camp H."/>
            <person name="Overmann J."/>
            <person name="Amann R."/>
            <person name="Jetten M.S.M."/>
            <person name="Mascher T."/>
            <person name="Medema M.H."/>
            <person name="Devos D.P."/>
            <person name="Kaster A.-K."/>
            <person name="Ovreas L."/>
            <person name="Rohde M."/>
            <person name="Galperin M.Y."/>
            <person name="Jogler C."/>
        </authorList>
    </citation>
    <scope>NUCLEOTIDE SEQUENCE [LARGE SCALE GENOMIC DNA]</scope>
    <source>
        <strain evidence="1 2">Pla85_3_4</strain>
    </source>
</reference>
<dbReference type="Proteomes" id="UP000317648">
    <property type="component" value="Chromosome"/>
</dbReference>
<evidence type="ECO:0000313" key="2">
    <source>
        <dbReference type="Proteomes" id="UP000317648"/>
    </source>
</evidence>
<organism evidence="1 2">
    <name type="scientific">Lignipirellula cremea</name>
    <dbReference type="NCBI Taxonomy" id="2528010"/>
    <lineage>
        <taxon>Bacteria</taxon>
        <taxon>Pseudomonadati</taxon>
        <taxon>Planctomycetota</taxon>
        <taxon>Planctomycetia</taxon>
        <taxon>Pirellulales</taxon>
        <taxon>Pirellulaceae</taxon>
        <taxon>Lignipirellula</taxon>
    </lineage>
</organism>
<keyword evidence="2" id="KW-1185">Reference proteome</keyword>
<proteinExistence type="predicted"/>
<evidence type="ECO:0000313" key="1">
    <source>
        <dbReference type="EMBL" id="QDU96866.1"/>
    </source>
</evidence>
<name>A0A518DYE3_9BACT</name>
<dbReference type="EMBL" id="CP036433">
    <property type="protein sequence ID" value="QDU96866.1"/>
    <property type="molecule type" value="Genomic_DNA"/>
</dbReference>
<protein>
    <submittedName>
        <fullName evidence="1">Uncharacterized protein</fullName>
    </submittedName>
</protein>
<gene>
    <name evidence="1" type="ORF">Pla8534_46880</name>
</gene>
<sequence precursor="true">MSAVLLSCQKKPWTSARRLIERNLILWFDAPLAAHSPSACDLFQGDPPCEIY</sequence>
<dbReference type="KEGG" id="lcre:Pla8534_46880"/>
<accession>A0A518DYE3</accession>